<keyword evidence="3" id="KW-1185">Reference proteome</keyword>
<gene>
    <name evidence="2" type="ORF">Tco_1080040</name>
</gene>
<name>A0ABQ5HTJ4_9ASTR</name>
<sequence length="99" mass="10963">MVVCTCGQQAVDSNCPFLGWVDALMCPRSVEIIHGLLRRLNGLEEVVDLFEEQRSKYKKYIIIIRLTASSFGLNLSATTLVLVHLEGELPFATLELGPA</sequence>
<reference evidence="2" key="1">
    <citation type="journal article" date="2022" name="Int. J. Mol. Sci.">
        <title>Draft Genome of Tanacetum Coccineum: Genomic Comparison of Closely Related Tanacetum-Family Plants.</title>
        <authorList>
            <person name="Yamashiro T."/>
            <person name="Shiraishi A."/>
            <person name="Nakayama K."/>
            <person name="Satake H."/>
        </authorList>
    </citation>
    <scope>NUCLEOTIDE SEQUENCE</scope>
</reference>
<evidence type="ECO:0000313" key="2">
    <source>
        <dbReference type="EMBL" id="GJT91195.1"/>
    </source>
</evidence>
<protein>
    <recommendedName>
        <fullName evidence="4">Zinc finger, GRF-type</fullName>
    </recommendedName>
</protein>
<keyword evidence="1" id="KW-1133">Transmembrane helix</keyword>
<dbReference type="EMBL" id="BQNB010019995">
    <property type="protein sequence ID" value="GJT91195.1"/>
    <property type="molecule type" value="Genomic_DNA"/>
</dbReference>
<evidence type="ECO:0000256" key="1">
    <source>
        <dbReference type="SAM" id="Phobius"/>
    </source>
</evidence>
<evidence type="ECO:0008006" key="4">
    <source>
        <dbReference type="Google" id="ProtNLM"/>
    </source>
</evidence>
<keyword evidence="1" id="KW-0472">Membrane</keyword>
<proteinExistence type="predicted"/>
<organism evidence="2 3">
    <name type="scientific">Tanacetum coccineum</name>
    <dbReference type="NCBI Taxonomy" id="301880"/>
    <lineage>
        <taxon>Eukaryota</taxon>
        <taxon>Viridiplantae</taxon>
        <taxon>Streptophyta</taxon>
        <taxon>Embryophyta</taxon>
        <taxon>Tracheophyta</taxon>
        <taxon>Spermatophyta</taxon>
        <taxon>Magnoliopsida</taxon>
        <taxon>eudicotyledons</taxon>
        <taxon>Gunneridae</taxon>
        <taxon>Pentapetalae</taxon>
        <taxon>asterids</taxon>
        <taxon>campanulids</taxon>
        <taxon>Asterales</taxon>
        <taxon>Asteraceae</taxon>
        <taxon>Asteroideae</taxon>
        <taxon>Anthemideae</taxon>
        <taxon>Anthemidinae</taxon>
        <taxon>Tanacetum</taxon>
    </lineage>
</organism>
<evidence type="ECO:0000313" key="3">
    <source>
        <dbReference type="Proteomes" id="UP001151760"/>
    </source>
</evidence>
<comment type="caution">
    <text evidence="2">The sequence shown here is derived from an EMBL/GenBank/DDBJ whole genome shotgun (WGS) entry which is preliminary data.</text>
</comment>
<accession>A0ABQ5HTJ4</accession>
<dbReference type="Proteomes" id="UP001151760">
    <property type="component" value="Unassembled WGS sequence"/>
</dbReference>
<keyword evidence="1" id="KW-0812">Transmembrane</keyword>
<feature type="transmembrane region" description="Helical" evidence="1">
    <location>
        <begin position="62"/>
        <end position="85"/>
    </location>
</feature>
<reference evidence="2" key="2">
    <citation type="submission" date="2022-01" db="EMBL/GenBank/DDBJ databases">
        <authorList>
            <person name="Yamashiro T."/>
            <person name="Shiraishi A."/>
            <person name="Satake H."/>
            <person name="Nakayama K."/>
        </authorList>
    </citation>
    <scope>NUCLEOTIDE SEQUENCE</scope>
</reference>